<evidence type="ECO:0000256" key="1">
    <source>
        <dbReference type="SAM" id="MobiDB-lite"/>
    </source>
</evidence>
<sequence length="150" mass="16595">MLRFLRMNLDLCLLPPPLPHPNPPSPLSPPQPLTPPRSVPGERSGCECVMSLAVKSKSFFLRRPTQTGRNQFALCPELREIHSETNGICDSPTSIEEKFACKGHVLIWVVATCSRKGWLFCMVSRLPSPPGMLMMFVTATGDWSTSTTVV</sequence>
<protein>
    <submittedName>
        <fullName evidence="2">Uncharacterized protein</fullName>
    </submittedName>
</protein>
<comment type="caution">
    <text evidence="2">The sequence shown here is derived from an EMBL/GenBank/DDBJ whole genome shotgun (WGS) entry which is preliminary data.</text>
</comment>
<evidence type="ECO:0000313" key="3">
    <source>
        <dbReference type="Proteomes" id="UP001519460"/>
    </source>
</evidence>
<dbReference type="AlphaFoldDB" id="A0ABD0KNE2"/>
<proteinExistence type="predicted"/>
<feature type="compositionally biased region" description="Pro residues" evidence="1">
    <location>
        <begin position="20"/>
        <end position="38"/>
    </location>
</feature>
<dbReference type="EMBL" id="JACVVK020000147">
    <property type="protein sequence ID" value="KAK7488753.1"/>
    <property type="molecule type" value="Genomic_DNA"/>
</dbReference>
<name>A0ABD0KNE2_9CAEN</name>
<organism evidence="2 3">
    <name type="scientific">Batillaria attramentaria</name>
    <dbReference type="NCBI Taxonomy" id="370345"/>
    <lineage>
        <taxon>Eukaryota</taxon>
        <taxon>Metazoa</taxon>
        <taxon>Spiralia</taxon>
        <taxon>Lophotrochozoa</taxon>
        <taxon>Mollusca</taxon>
        <taxon>Gastropoda</taxon>
        <taxon>Caenogastropoda</taxon>
        <taxon>Sorbeoconcha</taxon>
        <taxon>Cerithioidea</taxon>
        <taxon>Batillariidae</taxon>
        <taxon>Batillaria</taxon>
    </lineage>
</organism>
<accession>A0ABD0KNE2</accession>
<dbReference type="Proteomes" id="UP001519460">
    <property type="component" value="Unassembled WGS sequence"/>
</dbReference>
<evidence type="ECO:0000313" key="2">
    <source>
        <dbReference type="EMBL" id="KAK7488753.1"/>
    </source>
</evidence>
<feature type="region of interest" description="Disordered" evidence="1">
    <location>
        <begin position="20"/>
        <end position="40"/>
    </location>
</feature>
<reference evidence="2 3" key="1">
    <citation type="journal article" date="2023" name="Sci. Data">
        <title>Genome assembly of the Korean intertidal mud-creeper Batillaria attramentaria.</title>
        <authorList>
            <person name="Patra A.K."/>
            <person name="Ho P.T."/>
            <person name="Jun S."/>
            <person name="Lee S.J."/>
            <person name="Kim Y."/>
            <person name="Won Y.J."/>
        </authorList>
    </citation>
    <scope>NUCLEOTIDE SEQUENCE [LARGE SCALE GENOMIC DNA]</scope>
    <source>
        <strain evidence="2">Wonlab-2016</strain>
    </source>
</reference>
<keyword evidence="3" id="KW-1185">Reference proteome</keyword>
<gene>
    <name evidence="2" type="ORF">BaRGS_00020050</name>
</gene>